<dbReference type="GO" id="GO:0031412">
    <property type="term" value="P:gas vesicle organization"/>
    <property type="evidence" value="ECO:0007669"/>
    <property type="project" value="InterPro"/>
</dbReference>
<dbReference type="KEGG" id="dsl:Dacsa_1393"/>
<dbReference type="EMBL" id="CP003944">
    <property type="protein sequence ID" value="AFZ50085.1"/>
    <property type="molecule type" value="Genomic_DNA"/>
</dbReference>
<accession>K9YUQ5</accession>
<dbReference type="PATRIC" id="fig|13035.3.peg.1565"/>
<dbReference type="RefSeq" id="WP_015229089.1">
    <property type="nucleotide sequence ID" value="NC_019780.1"/>
</dbReference>
<dbReference type="GO" id="GO:0031411">
    <property type="term" value="C:gas vesicle"/>
    <property type="evidence" value="ECO:0007669"/>
    <property type="project" value="UniProtKB-SubCell"/>
</dbReference>
<dbReference type="eggNOG" id="COG0154">
    <property type="taxonomic scope" value="Bacteria"/>
</dbReference>
<sequence>MTEGFYLYGIFPPPGPKTIETQGLDKQPIFSHTVEGFTFLYSEAQQSRYLASRRNLITHTKVLEEAMENGSRTLLPLQFGLIVPDWETVVQDLLQHQAESLHFFLEKLEGKREVSLKIYWETNAELNALLEENPALKARRDNLEGKQLSMDEVIQIGQALEQEMEGRKQDIISRFEEVLIPFAFEIKENDVLTETMIYNTAFLINWDAESDFGEQLEAIDAEFSPRLKIRYNNFTPPYNFVELRE</sequence>
<dbReference type="Pfam" id="PF06386">
    <property type="entry name" value="GvpL_GvpF"/>
    <property type="match status" value="1"/>
</dbReference>
<evidence type="ECO:0000313" key="4">
    <source>
        <dbReference type="EMBL" id="AFZ50085.1"/>
    </source>
</evidence>
<reference evidence="4" key="1">
    <citation type="submission" date="2012-04" db="EMBL/GenBank/DDBJ databases">
        <title>Finished genome of Dactylococcopsis salina PCC 8305.</title>
        <authorList>
            <consortium name="US DOE Joint Genome Institute"/>
            <person name="Gugger M."/>
            <person name="Coursin T."/>
            <person name="Rippka R."/>
            <person name="Tandeau De Marsac N."/>
            <person name="Huntemann M."/>
            <person name="Wei C.-L."/>
            <person name="Han J."/>
            <person name="Detter J.C."/>
            <person name="Han C."/>
            <person name="Tapia R."/>
            <person name="Daligault H."/>
            <person name="Chen A."/>
            <person name="Krypides N."/>
            <person name="Mavromatis K."/>
            <person name="Markowitz V."/>
            <person name="Szeto E."/>
            <person name="Ivanova N."/>
            <person name="Ovchinnikova G."/>
            <person name="Pagani I."/>
            <person name="Pati A."/>
            <person name="Goodwin L."/>
            <person name="Peters L."/>
            <person name="Pitluck S."/>
            <person name="Woyke T."/>
            <person name="Kerfeld C."/>
        </authorList>
    </citation>
    <scope>NUCLEOTIDE SEQUENCE [LARGE SCALE GENOMIC DNA]</scope>
    <source>
        <strain evidence="4">PCC 8305</strain>
    </source>
</reference>
<protein>
    <submittedName>
        <fullName evidence="4">Gas vesicle synthesis protein GvpL/GvpF</fullName>
    </submittedName>
</protein>
<keyword evidence="1" id="KW-0304">Gas vesicle</keyword>
<evidence type="ECO:0000256" key="2">
    <source>
        <dbReference type="ARBA" id="ARBA00035108"/>
    </source>
</evidence>
<comment type="subcellular location">
    <subcellularLocation>
        <location evidence="2">Gas vesicle</location>
    </subcellularLocation>
</comment>
<evidence type="ECO:0000313" key="5">
    <source>
        <dbReference type="Proteomes" id="UP000010482"/>
    </source>
</evidence>
<dbReference type="STRING" id="13035.Dacsa_1393"/>
<gene>
    <name evidence="4" type="ORF">Dacsa_1393</name>
</gene>
<dbReference type="InterPro" id="IPR009430">
    <property type="entry name" value="GvpL/GvpF"/>
</dbReference>
<dbReference type="HOGENOM" id="CLU_065736_3_0_3"/>
<dbReference type="AlphaFoldDB" id="K9YUQ5"/>
<evidence type="ECO:0000256" key="3">
    <source>
        <dbReference type="ARBA" id="ARBA00035643"/>
    </source>
</evidence>
<dbReference type="PANTHER" id="PTHR36852">
    <property type="entry name" value="PROTEIN GVPL 2"/>
    <property type="match status" value="1"/>
</dbReference>
<organism evidence="4 5">
    <name type="scientific">Dactylococcopsis salina (strain PCC 8305)</name>
    <name type="common">Myxobactron salinum</name>
    <dbReference type="NCBI Taxonomy" id="13035"/>
    <lineage>
        <taxon>Bacteria</taxon>
        <taxon>Bacillati</taxon>
        <taxon>Cyanobacteriota</taxon>
        <taxon>Cyanophyceae</taxon>
        <taxon>Nodosilineales</taxon>
        <taxon>Cymatolegaceae</taxon>
        <taxon>Dactylococcopsis</taxon>
    </lineage>
</organism>
<comment type="similarity">
    <text evidence="3">Belongs to the gas vesicle GvpF/GvpL family.</text>
</comment>
<keyword evidence="5" id="KW-1185">Reference proteome</keyword>
<evidence type="ECO:0000256" key="1">
    <source>
        <dbReference type="ARBA" id="ARBA00022987"/>
    </source>
</evidence>
<dbReference type="OrthoDB" id="480367at2"/>
<dbReference type="Proteomes" id="UP000010482">
    <property type="component" value="Chromosome"/>
</dbReference>
<proteinExistence type="inferred from homology"/>
<name>K9YUQ5_DACS8</name>
<dbReference type="PANTHER" id="PTHR36852:SF1">
    <property type="entry name" value="PROTEIN GVPL 2"/>
    <property type="match status" value="1"/>
</dbReference>